<name>A0ABT2KF04_9RHOB</name>
<reference evidence="1 2" key="1">
    <citation type="submission" date="2022-04" db="EMBL/GenBank/DDBJ databases">
        <title>Paracoccus sp. YLB-12 draft genome sequence.</title>
        <authorList>
            <person name="Yu L."/>
        </authorList>
    </citation>
    <scope>NUCLEOTIDE SEQUENCE [LARGE SCALE GENOMIC DNA]</scope>
    <source>
        <strain evidence="1 2">YLB-12</strain>
    </source>
</reference>
<accession>A0ABT2KF04</accession>
<sequence>MAIIQLAIAYLYIDKRLKKLNEIKKTEDWSASQREFYAHCLSISLSVTRALRYYIPERDGRAHIRQNFEKALDEIVEKNAIFDVAARFSLSGLSDDVQSQVSLISVKLSQASSAAQITGRKLKRLSNNLPHLSEVSDSGMIAYTIEASGNSGIFSDKYYRDLYVISTSISELIEHVREAADGLSILVEKHSSNKFLNESKVYFNLRHSNATPESDKLNIKEFSDYLRKIADLIRHPGICFALVDEFEEMPSAASVN</sequence>
<evidence type="ECO:0000313" key="1">
    <source>
        <dbReference type="EMBL" id="MCT4334399.1"/>
    </source>
</evidence>
<organism evidence="1 2">
    <name type="scientific">Paracoccus maritimus</name>
    <dbReference type="NCBI Taxonomy" id="2933292"/>
    <lineage>
        <taxon>Bacteria</taxon>
        <taxon>Pseudomonadati</taxon>
        <taxon>Pseudomonadota</taxon>
        <taxon>Alphaproteobacteria</taxon>
        <taxon>Rhodobacterales</taxon>
        <taxon>Paracoccaceae</taxon>
        <taxon>Paracoccus</taxon>
    </lineage>
</organism>
<evidence type="ECO:0000313" key="2">
    <source>
        <dbReference type="Proteomes" id="UP001320702"/>
    </source>
</evidence>
<keyword evidence="2" id="KW-1185">Reference proteome</keyword>
<proteinExistence type="predicted"/>
<dbReference type="RefSeq" id="WP_260278314.1">
    <property type="nucleotide sequence ID" value="NZ_JANAVZ010000011.1"/>
</dbReference>
<dbReference type="EMBL" id="JANAVZ010000011">
    <property type="protein sequence ID" value="MCT4334399.1"/>
    <property type="molecule type" value="Genomic_DNA"/>
</dbReference>
<gene>
    <name evidence="1" type="ORF">MU516_16170</name>
</gene>
<protein>
    <submittedName>
        <fullName evidence="1">Uncharacterized protein</fullName>
    </submittedName>
</protein>
<comment type="caution">
    <text evidence="1">The sequence shown here is derived from an EMBL/GenBank/DDBJ whole genome shotgun (WGS) entry which is preliminary data.</text>
</comment>
<dbReference type="Proteomes" id="UP001320702">
    <property type="component" value="Unassembled WGS sequence"/>
</dbReference>